<feature type="signal peptide" evidence="2">
    <location>
        <begin position="1"/>
        <end position="28"/>
    </location>
</feature>
<feature type="domain" description="PEGA" evidence="3">
    <location>
        <begin position="302"/>
        <end position="365"/>
    </location>
</feature>
<proteinExistence type="predicted"/>
<gene>
    <name evidence="4" type="ordered locus">VS_II0016</name>
</gene>
<dbReference type="KEGG" id="vsp:VS_II0016"/>
<dbReference type="EMBL" id="FM954973">
    <property type="protein sequence ID" value="CAV25198.1"/>
    <property type="molecule type" value="Genomic_DNA"/>
</dbReference>
<reference evidence="4 5" key="1">
    <citation type="submission" date="2009-02" db="EMBL/GenBank/DDBJ databases">
        <title>Vibrio splendidus str. LGP32 complete genome.</title>
        <authorList>
            <person name="Mazel D."/>
            <person name="Le Roux F."/>
        </authorList>
    </citation>
    <scope>NUCLEOTIDE SEQUENCE [LARGE SCALE GENOMIC DNA]</scope>
    <source>
        <strain evidence="4 5">LGP32</strain>
    </source>
</reference>
<feature type="coiled-coil region" evidence="1">
    <location>
        <begin position="51"/>
        <end position="85"/>
    </location>
</feature>
<evidence type="ECO:0000256" key="2">
    <source>
        <dbReference type="SAM" id="SignalP"/>
    </source>
</evidence>
<evidence type="ECO:0000313" key="5">
    <source>
        <dbReference type="Proteomes" id="UP000009100"/>
    </source>
</evidence>
<dbReference type="Proteomes" id="UP000009100">
    <property type="component" value="Chromosome 2"/>
</dbReference>
<sequence length="373" mass="41629">MQGPMTNFRISALLLALSPLWVSASLSAEELNQVDPVSAIDAKLTEKNSDIERISATKVSATETLKQLQNQNSKLLREGEELKAKRNRAKSVLDKQYSRLLDDPETDLVSFQKGYQDAWAAVKENQSSQLDNQQAMNENEIYLSQIKQKQARLNNELANLKESKVEARVKRIATELRESAVLETSYTTTCSSTMTLGECIAQGKHLTKQKAVQNFKSKLLEQLTESTLAKQNLQGVQLNIHVQDSQAIKSGFSGNNSYFVQMQAQLQAKPEAIAACNLLNVSTRYCLTDSDVKVTKKSDKQWANVMVRSDQYNDSVTINGIKYGSTPLEVSLPSGRHQVTISKEGYESYNRTVTINGSDTIWVKLLPSKENEI</sequence>
<dbReference type="eggNOG" id="COG1196">
    <property type="taxonomic scope" value="Bacteria"/>
</dbReference>
<name>B7VPY7_VIBA3</name>
<feature type="chain" id="PRO_5002863156" description="PEGA domain-containing protein" evidence="2">
    <location>
        <begin position="29"/>
        <end position="373"/>
    </location>
</feature>
<dbReference type="InterPro" id="IPR013229">
    <property type="entry name" value="PEGA"/>
</dbReference>
<dbReference type="STRING" id="575788.VS_II0016"/>
<keyword evidence="1" id="KW-0175">Coiled coil</keyword>
<keyword evidence="2" id="KW-0732">Signal</keyword>
<dbReference type="HOGENOM" id="CLU_752155_0_0_6"/>
<organism evidence="4 5">
    <name type="scientific">Vibrio atlanticus (strain LGP32)</name>
    <name type="common">Vibrio splendidus (strain Mel32)</name>
    <dbReference type="NCBI Taxonomy" id="575788"/>
    <lineage>
        <taxon>Bacteria</taxon>
        <taxon>Pseudomonadati</taxon>
        <taxon>Pseudomonadota</taxon>
        <taxon>Gammaproteobacteria</taxon>
        <taxon>Vibrionales</taxon>
        <taxon>Vibrionaceae</taxon>
        <taxon>Vibrio</taxon>
    </lineage>
</organism>
<dbReference type="AlphaFoldDB" id="B7VPY7"/>
<accession>B7VPY7</accession>
<protein>
    <recommendedName>
        <fullName evidence="3">PEGA domain-containing protein</fullName>
    </recommendedName>
</protein>
<evidence type="ECO:0000313" key="4">
    <source>
        <dbReference type="EMBL" id="CAV25198.1"/>
    </source>
</evidence>
<feature type="coiled-coil region" evidence="1">
    <location>
        <begin position="132"/>
        <end position="170"/>
    </location>
</feature>
<dbReference type="Gene3D" id="2.60.40.1120">
    <property type="entry name" value="Carboxypeptidase-like, regulatory domain"/>
    <property type="match status" value="1"/>
</dbReference>
<evidence type="ECO:0000256" key="1">
    <source>
        <dbReference type="SAM" id="Coils"/>
    </source>
</evidence>
<dbReference type="Pfam" id="PF08308">
    <property type="entry name" value="PEGA"/>
    <property type="match status" value="1"/>
</dbReference>
<evidence type="ECO:0000259" key="3">
    <source>
        <dbReference type="Pfam" id="PF08308"/>
    </source>
</evidence>